<dbReference type="InterPro" id="IPR011006">
    <property type="entry name" value="CheY-like_superfamily"/>
</dbReference>
<dbReference type="PROSITE" id="PS50110">
    <property type="entry name" value="RESPONSE_REGULATORY"/>
    <property type="match status" value="1"/>
</dbReference>
<dbReference type="EMBL" id="DSPX01000196">
    <property type="protein sequence ID" value="HGG02682.1"/>
    <property type="molecule type" value="Genomic_DNA"/>
</dbReference>
<dbReference type="InterPro" id="IPR001789">
    <property type="entry name" value="Sig_transdc_resp-reg_receiver"/>
</dbReference>
<sequence>MRILLVDDDYLLAKGTAKLIERLGGHRVAITDKPDEIFQQCHSKAVDIVLMDVNLPEAVWEGREVSGADLSRIVKNDPETANIPIILISAYAMVSERQKLMEISQADDFWPKPISDYEALLLAIESQVTKH</sequence>
<protein>
    <submittedName>
        <fullName evidence="4">Response regulator</fullName>
    </submittedName>
</protein>
<dbReference type="Gene3D" id="3.40.50.2300">
    <property type="match status" value="1"/>
</dbReference>
<name>A0A7C3ZMK3_9CYAN</name>
<reference evidence="4" key="1">
    <citation type="journal article" date="2020" name="mSystems">
        <title>Genome- and Community-Level Interaction Insights into Carbon Utilization and Element Cycling Functions of Hydrothermarchaeota in Hydrothermal Sediment.</title>
        <authorList>
            <person name="Zhou Z."/>
            <person name="Liu Y."/>
            <person name="Xu W."/>
            <person name="Pan J."/>
            <person name="Luo Z.H."/>
            <person name="Li M."/>
        </authorList>
    </citation>
    <scope>NUCLEOTIDE SEQUENCE [LARGE SCALE GENOMIC DNA]</scope>
    <source>
        <strain evidence="4">SpSt-374</strain>
    </source>
</reference>
<dbReference type="AlphaFoldDB" id="A0A7C3ZMK3"/>
<evidence type="ECO:0000313" key="4">
    <source>
        <dbReference type="EMBL" id="HGG02682.1"/>
    </source>
</evidence>
<accession>A0A7C3ZMK3</accession>
<evidence type="ECO:0000256" key="1">
    <source>
        <dbReference type="ARBA" id="ARBA00022553"/>
    </source>
</evidence>
<gene>
    <name evidence="4" type="ORF">ENR15_19085</name>
</gene>
<dbReference type="PANTHER" id="PTHR44591:SF23">
    <property type="entry name" value="CHEY SUBFAMILY"/>
    <property type="match status" value="1"/>
</dbReference>
<dbReference type="SMART" id="SM00448">
    <property type="entry name" value="REC"/>
    <property type="match status" value="1"/>
</dbReference>
<dbReference type="PANTHER" id="PTHR44591">
    <property type="entry name" value="STRESS RESPONSE REGULATOR PROTEIN 1"/>
    <property type="match status" value="1"/>
</dbReference>
<feature type="domain" description="Response regulatory" evidence="3">
    <location>
        <begin position="2"/>
        <end position="127"/>
    </location>
</feature>
<proteinExistence type="predicted"/>
<dbReference type="InterPro" id="IPR050595">
    <property type="entry name" value="Bact_response_regulator"/>
</dbReference>
<organism evidence="4">
    <name type="scientific">Planktothricoides sp. SpSt-374</name>
    <dbReference type="NCBI Taxonomy" id="2282167"/>
    <lineage>
        <taxon>Bacteria</taxon>
        <taxon>Bacillati</taxon>
        <taxon>Cyanobacteriota</taxon>
        <taxon>Cyanophyceae</taxon>
        <taxon>Oscillatoriophycideae</taxon>
        <taxon>Oscillatoriales</taxon>
        <taxon>Oscillatoriaceae</taxon>
        <taxon>Planktothricoides</taxon>
    </lineage>
</organism>
<dbReference type="Pfam" id="PF00072">
    <property type="entry name" value="Response_reg"/>
    <property type="match status" value="1"/>
</dbReference>
<dbReference type="GO" id="GO:0000160">
    <property type="term" value="P:phosphorelay signal transduction system"/>
    <property type="evidence" value="ECO:0007669"/>
    <property type="project" value="InterPro"/>
</dbReference>
<dbReference type="CDD" id="cd17546">
    <property type="entry name" value="REC_hyHK_CKI1_RcsC-like"/>
    <property type="match status" value="1"/>
</dbReference>
<comment type="caution">
    <text evidence="4">The sequence shown here is derived from an EMBL/GenBank/DDBJ whole genome shotgun (WGS) entry which is preliminary data.</text>
</comment>
<keyword evidence="1 2" id="KW-0597">Phosphoprotein</keyword>
<evidence type="ECO:0000256" key="2">
    <source>
        <dbReference type="PROSITE-ProRule" id="PRU00169"/>
    </source>
</evidence>
<feature type="modified residue" description="4-aspartylphosphate" evidence="2">
    <location>
        <position position="52"/>
    </location>
</feature>
<dbReference type="SUPFAM" id="SSF52172">
    <property type="entry name" value="CheY-like"/>
    <property type="match status" value="1"/>
</dbReference>
<evidence type="ECO:0000259" key="3">
    <source>
        <dbReference type="PROSITE" id="PS50110"/>
    </source>
</evidence>